<evidence type="ECO:0000313" key="2">
    <source>
        <dbReference type="Proteomes" id="UP000837803"/>
    </source>
</evidence>
<organism evidence="1 2">
    <name type="scientific">Neolewinella maritima</name>
    <dbReference type="NCBI Taxonomy" id="1383882"/>
    <lineage>
        <taxon>Bacteria</taxon>
        <taxon>Pseudomonadati</taxon>
        <taxon>Bacteroidota</taxon>
        <taxon>Saprospiria</taxon>
        <taxon>Saprospirales</taxon>
        <taxon>Lewinellaceae</taxon>
        <taxon>Neolewinella</taxon>
    </lineage>
</organism>
<keyword evidence="2" id="KW-1185">Reference proteome</keyword>
<accession>A0ABN8FF40</accession>
<dbReference type="RefSeq" id="WP_238752453.1">
    <property type="nucleotide sequence ID" value="NZ_CAKLPZ010000007.1"/>
</dbReference>
<proteinExistence type="predicted"/>
<evidence type="ECO:0000313" key="1">
    <source>
        <dbReference type="EMBL" id="CAH1002625.1"/>
    </source>
</evidence>
<protein>
    <submittedName>
        <fullName evidence="1">Uncharacterized protein</fullName>
    </submittedName>
</protein>
<dbReference type="EMBL" id="CAKLPZ010000007">
    <property type="protein sequence ID" value="CAH1002625.1"/>
    <property type="molecule type" value="Genomic_DNA"/>
</dbReference>
<sequence>MMRATGYTVEELMRIENVFEMSRKYAQYASEEQYNSLCAVIDVLTDIHGIEAPKNQLNDVARTKGVTNLQPA</sequence>
<reference evidence="1" key="1">
    <citation type="submission" date="2021-12" db="EMBL/GenBank/DDBJ databases">
        <authorList>
            <person name="Rodrigo-Torres L."/>
            <person name="Arahal R. D."/>
            <person name="Lucena T."/>
        </authorList>
    </citation>
    <scope>NUCLEOTIDE SEQUENCE</scope>
    <source>
        <strain evidence="1">CECT 8419</strain>
    </source>
</reference>
<name>A0ABN8FF40_9BACT</name>
<dbReference type="Proteomes" id="UP000837803">
    <property type="component" value="Unassembled WGS sequence"/>
</dbReference>
<gene>
    <name evidence="1" type="ORF">LEM8419_03497</name>
</gene>
<comment type="caution">
    <text evidence="1">The sequence shown here is derived from an EMBL/GenBank/DDBJ whole genome shotgun (WGS) entry which is preliminary data.</text>
</comment>